<accession>A0A5D2PTS9</accession>
<protein>
    <submittedName>
        <fullName evidence="1">Uncharacterized protein</fullName>
    </submittedName>
</protein>
<dbReference type="AlphaFoldDB" id="A0A5D2PTS9"/>
<dbReference type="EMBL" id="CM017616">
    <property type="protein sequence ID" value="TYI19568.1"/>
    <property type="molecule type" value="Genomic_DNA"/>
</dbReference>
<gene>
    <name evidence="1" type="ORF">ES332_A07G173200v1</name>
</gene>
<keyword evidence="2" id="KW-1185">Reference proteome</keyword>
<sequence>MSSKSHGLKTGQRLFSKWSETLTLRTTHVPKTGPFPFLITDPVLDLLVFFTKTCIKIDLQDRTFRGFPSIQCFSIGGSILL</sequence>
<evidence type="ECO:0000313" key="1">
    <source>
        <dbReference type="EMBL" id="TYI19568.1"/>
    </source>
</evidence>
<organism evidence="1 2">
    <name type="scientific">Gossypium tomentosum</name>
    <name type="common">Hawaiian cotton</name>
    <name type="synonym">Gossypium sandvicense</name>
    <dbReference type="NCBI Taxonomy" id="34277"/>
    <lineage>
        <taxon>Eukaryota</taxon>
        <taxon>Viridiplantae</taxon>
        <taxon>Streptophyta</taxon>
        <taxon>Embryophyta</taxon>
        <taxon>Tracheophyta</taxon>
        <taxon>Spermatophyta</taxon>
        <taxon>Magnoliopsida</taxon>
        <taxon>eudicotyledons</taxon>
        <taxon>Gunneridae</taxon>
        <taxon>Pentapetalae</taxon>
        <taxon>rosids</taxon>
        <taxon>malvids</taxon>
        <taxon>Malvales</taxon>
        <taxon>Malvaceae</taxon>
        <taxon>Malvoideae</taxon>
        <taxon>Gossypium</taxon>
    </lineage>
</organism>
<evidence type="ECO:0000313" key="2">
    <source>
        <dbReference type="Proteomes" id="UP000322667"/>
    </source>
</evidence>
<proteinExistence type="predicted"/>
<name>A0A5D2PTS9_GOSTO</name>
<dbReference type="Proteomes" id="UP000322667">
    <property type="component" value="Chromosome A07"/>
</dbReference>
<reference evidence="1 2" key="1">
    <citation type="submission" date="2019-07" db="EMBL/GenBank/DDBJ databases">
        <title>WGS assembly of Gossypium tomentosum.</title>
        <authorList>
            <person name="Chen Z.J."/>
            <person name="Sreedasyam A."/>
            <person name="Ando A."/>
            <person name="Song Q."/>
            <person name="De L."/>
            <person name="Hulse-Kemp A."/>
            <person name="Ding M."/>
            <person name="Ye W."/>
            <person name="Kirkbride R."/>
            <person name="Jenkins J."/>
            <person name="Plott C."/>
            <person name="Lovell J."/>
            <person name="Lin Y.-M."/>
            <person name="Vaughn R."/>
            <person name="Liu B."/>
            <person name="Li W."/>
            <person name="Simpson S."/>
            <person name="Scheffler B."/>
            <person name="Saski C."/>
            <person name="Grover C."/>
            <person name="Hu G."/>
            <person name="Conover J."/>
            <person name="Carlson J."/>
            <person name="Shu S."/>
            <person name="Boston L."/>
            <person name="Williams M."/>
            <person name="Peterson D."/>
            <person name="Mcgee K."/>
            <person name="Jones D."/>
            <person name="Wendel J."/>
            <person name="Stelly D."/>
            <person name="Grimwood J."/>
            <person name="Schmutz J."/>
        </authorList>
    </citation>
    <scope>NUCLEOTIDE SEQUENCE [LARGE SCALE GENOMIC DNA]</scope>
    <source>
        <strain evidence="1">7179.01</strain>
    </source>
</reference>